<reference evidence="1" key="1">
    <citation type="journal article" date="2014" name="Int. J. Syst. Evol. Microbiol.">
        <title>Complete genome sequence of Corynebacterium casei LMG S-19264T (=DSM 44701T), isolated from a smear-ripened cheese.</title>
        <authorList>
            <consortium name="US DOE Joint Genome Institute (JGI-PGF)"/>
            <person name="Walter F."/>
            <person name="Albersmeier A."/>
            <person name="Kalinowski J."/>
            <person name="Ruckert C."/>
        </authorList>
    </citation>
    <scope>NUCLEOTIDE SEQUENCE</scope>
    <source>
        <strain evidence="1">NBRC 112290</strain>
    </source>
</reference>
<comment type="caution">
    <text evidence="1">The sequence shown here is derived from an EMBL/GenBank/DDBJ whole genome shotgun (WGS) entry which is preliminary data.</text>
</comment>
<evidence type="ECO:0000313" key="2">
    <source>
        <dbReference type="Proteomes" id="UP001157161"/>
    </source>
</evidence>
<dbReference type="EMBL" id="BSUM01000001">
    <property type="protein sequence ID" value="GMA33567.1"/>
    <property type="molecule type" value="Genomic_DNA"/>
</dbReference>
<evidence type="ECO:0000313" key="1">
    <source>
        <dbReference type="EMBL" id="GMA33567.1"/>
    </source>
</evidence>
<organism evidence="1 2">
    <name type="scientific">Litorihabitans aurantiacus</name>
    <dbReference type="NCBI Taxonomy" id="1930061"/>
    <lineage>
        <taxon>Bacteria</taxon>
        <taxon>Bacillati</taxon>
        <taxon>Actinomycetota</taxon>
        <taxon>Actinomycetes</taxon>
        <taxon>Micrococcales</taxon>
        <taxon>Beutenbergiaceae</taxon>
        <taxon>Litorihabitans</taxon>
    </lineage>
</organism>
<sequence length="91" mass="9930">MFIPPLYVFLLTFSVKERSGPFGLRVRDGLISSTRPGAETMTTPEQQRVQRGSSARRWLLRGLLAGAGAAGLSASVPRVRRRSTCWAATVP</sequence>
<proteinExistence type="predicted"/>
<keyword evidence="2" id="KW-1185">Reference proteome</keyword>
<gene>
    <name evidence="1" type="ORF">GCM10025875_35590</name>
</gene>
<protein>
    <submittedName>
        <fullName evidence="1">Uncharacterized protein</fullName>
    </submittedName>
</protein>
<reference evidence="1" key="2">
    <citation type="submission" date="2023-02" db="EMBL/GenBank/DDBJ databases">
        <authorList>
            <person name="Sun Q."/>
            <person name="Mori K."/>
        </authorList>
    </citation>
    <scope>NUCLEOTIDE SEQUENCE</scope>
    <source>
        <strain evidence="1">NBRC 112290</strain>
    </source>
</reference>
<name>A0AA38CXM2_9MICO</name>
<dbReference type="AlphaFoldDB" id="A0AA38CXM2"/>
<dbReference type="Proteomes" id="UP001157161">
    <property type="component" value="Unassembled WGS sequence"/>
</dbReference>
<accession>A0AA38CXM2</accession>